<evidence type="ECO:0000313" key="2">
    <source>
        <dbReference type="Proteomes" id="UP000249115"/>
    </source>
</evidence>
<dbReference type="EMBL" id="QKZU01000009">
    <property type="protein sequence ID" value="PZX55433.1"/>
    <property type="molecule type" value="Genomic_DNA"/>
</dbReference>
<sequence>MIKKQPLLVCKISKGFKIYNHMKNITDLRKISKVFQQYGIDISGKEKYASFEKDLRMDKVFVSGLIFELEYELHRELEDDKIAGITAPAQVIELLMS</sequence>
<organism evidence="1 2">
    <name type="scientific">Algoriphagus ratkowskyi</name>
    <dbReference type="NCBI Taxonomy" id="57028"/>
    <lineage>
        <taxon>Bacteria</taxon>
        <taxon>Pseudomonadati</taxon>
        <taxon>Bacteroidota</taxon>
        <taxon>Cytophagia</taxon>
        <taxon>Cytophagales</taxon>
        <taxon>Cyclobacteriaceae</taxon>
        <taxon>Algoriphagus</taxon>
    </lineage>
</organism>
<reference evidence="1 2" key="1">
    <citation type="submission" date="2018-06" db="EMBL/GenBank/DDBJ databases">
        <title>Genomic Encyclopedia of Archaeal and Bacterial Type Strains, Phase II (KMG-II): from individual species to whole genera.</title>
        <authorList>
            <person name="Goeker M."/>
        </authorList>
    </citation>
    <scope>NUCLEOTIDE SEQUENCE [LARGE SCALE GENOMIC DNA]</scope>
    <source>
        <strain evidence="1 2">DSM 22686</strain>
    </source>
</reference>
<dbReference type="AlphaFoldDB" id="A0A2W7R3P2"/>
<evidence type="ECO:0000313" key="1">
    <source>
        <dbReference type="EMBL" id="PZX55433.1"/>
    </source>
</evidence>
<protein>
    <submittedName>
        <fullName evidence="1">Acyl carrier protein</fullName>
    </submittedName>
</protein>
<name>A0A2W7R3P2_9BACT</name>
<accession>A0A2W7R3P2</accession>
<proteinExistence type="predicted"/>
<comment type="caution">
    <text evidence="1">The sequence shown here is derived from an EMBL/GenBank/DDBJ whole genome shotgun (WGS) entry which is preliminary data.</text>
</comment>
<dbReference type="Proteomes" id="UP000249115">
    <property type="component" value="Unassembled WGS sequence"/>
</dbReference>
<gene>
    <name evidence="1" type="ORF">LV84_02571</name>
</gene>